<sequence>MMSGDVGMVNGQVTATVAPLQQFDATLLWRLEKMGHDYMFFLIILNQQNKDQNNDLKHVKLLKLIEFVVAKMPNLEVSMVFLSMSSGERMKKIDSSIWCS</sequence>
<gene>
    <name evidence="1" type="ORF">TSUD_190000</name>
</gene>
<dbReference type="Proteomes" id="UP000242715">
    <property type="component" value="Unassembled WGS sequence"/>
</dbReference>
<reference evidence="2" key="1">
    <citation type="journal article" date="2017" name="Front. Plant Sci.">
        <title>Climate Clever Clovers: New Paradigm to Reduce the Environmental Footprint of Ruminants by Breeding Low Methanogenic Forages Utilizing Haplotype Variation.</title>
        <authorList>
            <person name="Kaur P."/>
            <person name="Appels R."/>
            <person name="Bayer P.E."/>
            <person name="Keeble-Gagnere G."/>
            <person name="Wang J."/>
            <person name="Hirakawa H."/>
            <person name="Shirasawa K."/>
            <person name="Vercoe P."/>
            <person name="Stefanova K."/>
            <person name="Durmic Z."/>
            <person name="Nichols P."/>
            <person name="Revell C."/>
            <person name="Isobe S.N."/>
            <person name="Edwards D."/>
            <person name="Erskine W."/>
        </authorList>
    </citation>
    <scope>NUCLEOTIDE SEQUENCE [LARGE SCALE GENOMIC DNA]</scope>
    <source>
        <strain evidence="2">cv. Daliak</strain>
    </source>
</reference>
<name>A0A2Z6NF22_TRISU</name>
<evidence type="ECO:0000313" key="1">
    <source>
        <dbReference type="EMBL" id="GAU40623.1"/>
    </source>
</evidence>
<proteinExistence type="predicted"/>
<accession>A0A2Z6NF22</accession>
<dbReference type="EMBL" id="DF973817">
    <property type="protein sequence ID" value="GAU40623.1"/>
    <property type="molecule type" value="Genomic_DNA"/>
</dbReference>
<evidence type="ECO:0000313" key="2">
    <source>
        <dbReference type="Proteomes" id="UP000242715"/>
    </source>
</evidence>
<keyword evidence="2" id="KW-1185">Reference proteome</keyword>
<organism evidence="1 2">
    <name type="scientific">Trifolium subterraneum</name>
    <name type="common">Subterranean clover</name>
    <dbReference type="NCBI Taxonomy" id="3900"/>
    <lineage>
        <taxon>Eukaryota</taxon>
        <taxon>Viridiplantae</taxon>
        <taxon>Streptophyta</taxon>
        <taxon>Embryophyta</taxon>
        <taxon>Tracheophyta</taxon>
        <taxon>Spermatophyta</taxon>
        <taxon>Magnoliopsida</taxon>
        <taxon>eudicotyledons</taxon>
        <taxon>Gunneridae</taxon>
        <taxon>Pentapetalae</taxon>
        <taxon>rosids</taxon>
        <taxon>fabids</taxon>
        <taxon>Fabales</taxon>
        <taxon>Fabaceae</taxon>
        <taxon>Papilionoideae</taxon>
        <taxon>50 kb inversion clade</taxon>
        <taxon>NPAAA clade</taxon>
        <taxon>Hologalegina</taxon>
        <taxon>IRL clade</taxon>
        <taxon>Trifolieae</taxon>
        <taxon>Trifolium</taxon>
    </lineage>
</organism>
<protein>
    <submittedName>
        <fullName evidence="1">Uncharacterized protein</fullName>
    </submittedName>
</protein>
<dbReference type="AlphaFoldDB" id="A0A2Z6NF22"/>